<keyword evidence="6 14" id="KW-0349">Heme</keyword>
<keyword evidence="9" id="KW-0492">Microsome</keyword>
<dbReference type="AlphaFoldDB" id="A0A9Q0RWS9"/>
<evidence type="ECO:0000256" key="14">
    <source>
        <dbReference type="PIRSR" id="PIRSR602401-1"/>
    </source>
</evidence>
<dbReference type="PANTHER" id="PTHR24291:SF189">
    <property type="entry name" value="CYTOCHROME P450 4C3-RELATED"/>
    <property type="match status" value="1"/>
</dbReference>
<dbReference type="Pfam" id="PF00067">
    <property type="entry name" value="p450"/>
    <property type="match status" value="1"/>
</dbReference>
<dbReference type="InterPro" id="IPR002401">
    <property type="entry name" value="Cyt_P450_E_grp-I"/>
</dbReference>
<evidence type="ECO:0000256" key="6">
    <source>
        <dbReference type="ARBA" id="ARBA00022617"/>
    </source>
</evidence>
<dbReference type="Gene3D" id="1.10.630.10">
    <property type="entry name" value="Cytochrome P450"/>
    <property type="match status" value="1"/>
</dbReference>
<evidence type="ECO:0000256" key="8">
    <source>
        <dbReference type="ARBA" id="ARBA00022824"/>
    </source>
</evidence>
<gene>
    <name evidence="16" type="primary">Cyp4c3_0</name>
    <name evidence="16" type="ORF">Bhyg_13797</name>
</gene>
<evidence type="ECO:0000256" key="13">
    <source>
        <dbReference type="ARBA" id="ARBA00023136"/>
    </source>
</evidence>
<protein>
    <submittedName>
        <fullName evidence="16">Cytochrome P450 4c3</fullName>
    </submittedName>
</protein>
<keyword evidence="15" id="KW-0812">Transmembrane</keyword>
<keyword evidence="17" id="KW-1185">Reference proteome</keyword>
<comment type="similarity">
    <text evidence="5">Belongs to the cytochrome P450 family.</text>
</comment>
<dbReference type="SUPFAM" id="SSF48264">
    <property type="entry name" value="Cytochrome P450"/>
    <property type="match status" value="1"/>
</dbReference>
<keyword evidence="7 14" id="KW-0479">Metal-binding</keyword>
<comment type="function">
    <text evidence="2">May be involved in the metabolism of insect hormones and in the breakdown of synthetic insecticides.</text>
</comment>
<evidence type="ECO:0000256" key="4">
    <source>
        <dbReference type="ARBA" id="ARBA00004406"/>
    </source>
</evidence>
<evidence type="ECO:0000256" key="12">
    <source>
        <dbReference type="ARBA" id="ARBA00023033"/>
    </source>
</evidence>
<feature type="binding site" description="axial binding residue" evidence="14">
    <location>
        <position position="446"/>
    </location>
    <ligand>
        <name>heme</name>
        <dbReference type="ChEBI" id="CHEBI:30413"/>
    </ligand>
    <ligandPart>
        <name>Fe</name>
        <dbReference type="ChEBI" id="CHEBI:18248"/>
    </ligandPart>
</feature>
<keyword evidence="11 14" id="KW-0408">Iron</keyword>
<evidence type="ECO:0000256" key="1">
    <source>
        <dbReference type="ARBA" id="ARBA00001971"/>
    </source>
</evidence>
<dbReference type="CDD" id="cd11057">
    <property type="entry name" value="CYP313-like"/>
    <property type="match status" value="1"/>
</dbReference>
<dbReference type="GO" id="GO:0005506">
    <property type="term" value="F:iron ion binding"/>
    <property type="evidence" value="ECO:0007669"/>
    <property type="project" value="InterPro"/>
</dbReference>
<sequence>MFFSTFLLIFFTFLLYLLMKYNLHKERLMKYVKHLPSLPQLPFIGSGYLFMGKNTKEIFNTFLEYVESKTPLVVWLGPKLHIIIDKPEDMQTILLSPKCVDKPYVYRFLPNQNGLVTSDAHVWKPNRKLFNPTFNTNILKSFVPIFNKKTDILVEKLKLLPDEEYIDISTYMFACTLDMVCATSLGYDLEMQKDKNKEFLESMENMLPLVAERAVKIWLHPTWIYKMTSAYRTQKQLGDRLFSITRRIKEEKQREYDLKNINSFNDINIEESKEFSKPQIFIDELMKLWKTGKVSESEIEEQVITIITTGNETSSLVLSNTILMLAMYPEHQEKVVAELRSIPRESEISLEYISQLTYLDMVVKEVMRLFPVGPLLARNNLADIKISNCIIPANTFIVMSYFTLHRDPKSWGEHPNEFNPDNFLPERIAARHPYAYLPFCGGTRNCIGMKYAWISLKIVLTKLLLNFKFSSQLKMEEISFRWDMTLKVENGQWVTVEKRVE</sequence>
<dbReference type="Proteomes" id="UP001151699">
    <property type="component" value="Chromosome C"/>
</dbReference>
<keyword evidence="15" id="KW-1133">Transmembrane helix</keyword>
<name>A0A9Q0RWS9_9DIPT</name>
<evidence type="ECO:0000256" key="11">
    <source>
        <dbReference type="ARBA" id="ARBA00023004"/>
    </source>
</evidence>
<dbReference type="PRINTS" id="PR00385">
    <property type="entry name" value="P450"/>
</dbReference>
<evidence type="ECO:0000256" key="15">
    <source>
        <dbReference type="SAM" id="Phobius"/>
    </source>
</evidence>
<keyword evidence="13 15" id="KW-0472">Membrane</keyword>
<evidence type="ECO:0000313" key="16">
    <source>
        <dbReference type="EMBL" id="KAJ6635213.1"/>
    </source>
</evidence>
<comment type="subcellular location">
    <subcellularLocation>
        <location evidence="4">Endoplasmic reticulum membrane</location>
        <topology evidence="4">Peripheral membrane protein</topology>
    </subcellularLocation>
    <subcellularLocation>
        <location evidence="3">Microsome membrane</location>
        <topology evidence="3">Peripheral membrane protein</topology>
    </subcellularLocation>
</comment>
<dbReference type="InterPro" id="IPR036396">
    <property type="entry name" value="Cyt_P450_sf"/>
</dbReference>
<dbReference type="PRINTS" id="PR00463">
    <property type="entry name" value="EP450I"/>
</dbReference>
<reference evidence="16" key="1">
    <citation type="submission" date="2022-07" db="EMBL/GenBank/DDBJ databases">
        <authorList>
            <person name="Trinca V."/>
            <person name="Uliana J.V.C."/>
            <person name="Torres T.T."/>
            <person name="Ward R.J."/>
            <person name="Monesi N."/>
        </authorList>
    </citation>
    <scope>NUCLEOTIDE SEQUENCE</scope>
    <source>
        <strain evidence="16">HSMRA1968</strain>
        <tissue evidence="16">Whole embryos</tissue>
    </source>
</reference>
<evidence type="ECO:0000313" key="17">
    <source>
        <dbReference type="Proteomes" id="UP001151699"/>
    </source>
</evidence>
<evidence type="ECO:0000256" key="5">
    <source>
        <dbReference type="ARBA" id="ARBA00010617"/>
    </source>
</evidence>
<evidence type="ECO:0000256" key="10">
    <source>
        <dbReference type="ARBA" id="ARBA00023002"/>
    </source>
</evidence>
<evidence type="ECO:0000256" key="7">
    <source>
        <dbReference type="ARBA" id="ARBA00022723"/>
    </source>
</evidence>
<dbReference type="PANTHER" id="PTHR24291">
    <property type="entry name" value="CYTOCHROME P450 FAMILY 4"/>
    <property type="match status" value="1"/>
</dbReference>
<dbReference type="GO" id="GO:0005789">
    <property type="term" value="C:endoplasmic reticulum membrane"/>
    <property type="evidence" value="ECO:0007669"/>
    <property type="project" value="UniProtKB-SubCell"/>
</dbReference>
<accession>A0A9Q0RWS9</accession>
<evidence type="ECO:0000256" key="2">
    <source>
        <dbReference type="ARBA" id="ARBA00003690"/>
    </source>
</evidence>
<organism evidence="16 17">
    <name type="scientific">Pseudolycoriella hygida</name>
    <dbReference type="NCBI Taxonomy" id="35572"/>
    <lineage>
        <taxon>Eukaryota</taxon>
        <taxon>Metazoa</taxon>
        <taxon>Ecdysozoa</taxon>
        <taxon>Arthropoda</taxon>
        <taxon>Hexapoda</taxon>
        <taxon>Insecta</taxon>
        <taxon>Pterygota</taxon>
        <taxon>Neoptera</taxon>
        <taxon>Endopterygota</taxon>
        <taxon>Diptera</taxon>
        <taxon>Nematocera</taxon>
        <taxon>Sciaroidea</taxon>
        <taxon>Sciaridae</taxon>
        <taxon>Pseudolycoriella</taxon>
    </lineage>
</organism>
<dbReference type="GO" id="GO:0004497">
    <property type="term" value="F:monooxygenase activity"/>
    <property type="evidence" value="ECO:0007669"/>
    <property type="project" value="UniProtKB-KW"/>
</dbReference>
<keyword evidence="12" id="KW-0503">Monooxygenase</keyword>
<dbReference type="InterPro" id="IPR001128">
    <property type="entry name" value="Cyt_P450"/>
</dbReference>
<dbReference type="InterPro" id="IPR050196">
    <property type="entry name" value="Cytochrome_P450_Monoox"/>
</dbReference>
<comment type="caution">
    <text evidence="16">The sequence shown here is derived from an EMBL/GenBank/DDBJ whole genome shotgun (WGS) entry which is preliminary data.</text>
</comment>
<comment type="cofactor">
    <cofactor evidence="1 14">
        <name>heme</name>
        <dbReference type="ChEBI" id="CHEBI:30413"/>
    </cofactor>
</comment>
<dbReference type="EMBL" id="WJQU01000004">
    <property type="protein sequence ID" value="KAJ6635213.1"/>
    <property type="molecule type" value="Genomic_DNA"/>
</dbReference>
<keyword evidence="10" id="KW-0560">Oxidoreductase</keyword>
<dbReference type="OrthoDB" id="1470350at2759"/>
<evidence type="ECO:0000256" key="9">
    <source>
        <dbReference type="ARBA" id="ARBA00022848"/>
    </source>
</evidence>
<dbReference type="GO" id="GO:0020037">
    <property type="term" value="F:heme binding"/>
    <property type="evidence" value="ECO:0007669"/>
    <property type="project" value="InterPro"/>
</dbReference>
<keyword evidence="8" id="KW-0256">Endoplasmic reticulum</keyword>
<dbReference type="GO" id="GO:0016705">
    <property type="term" value="F:oxidoreductase activity, acting on paired donors, with incorporation or reduction of molecular oxygen"/>
    <property type="evidence" value="ECO:0007669"/>
    <property type="project" value="InterPro"/>
</dbReference>
<proteinExistence type="inferred from homology"/>
<evidence type="ECO:0000256" key="3">
    <source>
        <dbReference type="ARBA" id="ARBA00004174"/>
    </source>
</evidence>
<feature type="transmembrane region" description="Helical" evidence="15">
    <location>
        <begin position="6"/>
        <end position="23"/>
    </location>
</feature>